<dbReference type="GO" id="GO:0052572">
    <property type="term" value="P:response to host immune response"/>
    <property type="evidence" value="ECO:0007669"/>
    <property type="project" value="TreeGrafter"/>
</dbReference>
<dbReference type="EMBL" id="LQPQ01000053">
    <property type="protein sequence ID" value="ORW82069.1"/>
    <property type="molecule type" value="Genomic_DNA"/>
</dbReference>
<proteinExistence type="inferred from homology"/>
<dbReference type="RefSeq" id="WP_085250064.1">
    <property type="nucleotide sequence ID" value="NZ_CAJMWJ010000004.1"/>
</dbReference>
<keyword evidence="5" id="KW-1185">Reference proteome</keyword>
<protein>
    <recommendedName>
        <fullName evidence="6">PPE family protein PPE29</fullName>
    </recommendedName>
</protein>
<dbReference type="GeneID" id="93497681"/>
<dbReference type="Pfam" id="PF00823">
    <property type="entry name" value="PPE"/>
    <property type="match status" value="1"/>
</dbReference>
<feature type="domain" description="PPE family C-terminal" evidence="3">
    <location>
        <begin position="305"/>
        <end position="386"/>
    </location>
</feature>
<name>A0A1X2D303_9MYCO</name>
<dbReference type="InterPro" id="IPR022171">
    <property type="entry name" value="PPE_C"/>
</dbReference>
<dbReference type="SUPFAM" id="SSF140459">
    <property type="entry name" value="PE/PPE dimer-like"/>
    <property type="match status" value="1"/>
</dbReference>
<dbReference type="FunFam" id="1.20.1260.20:FF:000001">
    <property type="entry name" value="PPE family protein PPE41"/>
    <property type="match status" value="1"/>
</dbReference>
<evidence type="ECO:0000259" key="3">
    <source>
        <dbReference type="Pfam" id="PF12484"/>
    </source>
</evidence>
<evidence type="ECO:0000313" key="4">
    <source>
        <dbReference type="EMBL" id="ORW82069.1"/>
    </source>
</evidence>
<evidence type="ECO:0000259" key="2">
    <source>
        <dbReference type="Pfam" id="PF00823"/>
    </source>
</evidence>
<dbReference type="OrthoDB" id="4727494at2"/>
<dbReference type="InterPro" id="IPR000030">
    <property type="entry name" value="PPE_dom"/>
</dbReference>
<dbReference type="Pfam" id="PF12484">
    <property type="entry name" value="PPE-SVP"/>
    <property type="match status" value="1"/>
</dbReference>
<dbReference type="Gene3D" id="1.20.1260.20">
    <property type="entry name" value="PPE superfamily"/>
    <property type="match status" value="1"/>
</dbReference>
<comment type="similarity">
    <text evidence="1">Belongs to the mycobacterial PPE family.</text>
</comment>
<evidence type="ECO:0000313" key="5">
    <source>
        <dbReference type="Proteomes" id="UP000193087"/>
    </source>
</evidence>
<dbReference type="AlphaFoldDB" id="A0A1X2D303"/>
<dbReference type="Proteomes" id="UP000193087">
    <property type="component" value="Unassembled WGS sequence"/>
</dbReference>
<accession>A0A1X2D303</accession>
<evidence type="ECO:0008006" key="6">
    <source>
        <dbReference type="Google" id="ProtNLM"/>
    </source>
</evidence>
<evidence type="ECO:0000256" key="1">
    <source>
        <dbReference type="ARBA" id="ARBA00010652"/>
    </source>
</evidence>
<dbReference type="PANTHER" id="PTHR46766">
    <property type="entry name" value="GLUTAMINE-RICH PROTEIN 2"/>
    <property type="match status" value="1"/>
</dbReference>
<reference evidence="4 5" key="1">
    <citation type="submission" date="2016-01" db="EMBL/GenBank/DDBJ databases">
        <title>The new phylogeny of the genus Mycobacterium.</title>
        <authorList>
            <person name="Tarcisio F."/>
            <person name="Conor M."/>
            <person name="Antonella G."/>
            <person name="Elisabetta G."/>
            <person name="Giulia F.S."/>
            <person name="Sara T."/>
            <person name="Anna F."/>
            <person name="Clotilde B."/>
            <person name="Roberto B."/>
            <person name="Veronica D.S."/>
            <person name="Fabio R."/>
            <person name="Monica P."/>
            <person name="Olivier J."/>
            <person name="Enrico T."/>
            <person name="Nicola S."/>
        </authorList>
    </citation>
    <scope>NUCLEOTIDE SEQUENCE [LARGE SCALE GENOMIC DNA]</scope>
    <source>
        <strain evidence="4 5">DSM 45176</strain>
    </source>
</reference>
<gene>
    <name evidence="4" type="ORF">AWC22_16360</name>
</gene>
<feature type="domain" description="PPE" evidence="2">
    <location>
        <begin position="4"/>
        <end position="167"/>
    </location>
</feature>
<comment type="caution">
    <text evidence="4">The sequence shown here is derived from an EMBL/GenBank/DDBJ whole genome shotgun (WGS) entry which is preliminary data.</text>
</comment>
<sequence length="390" mass="38811">MGFDFGALPPEVNSERMYSGPGSAPMVAAASSWNGLASELSSAAVGYERVITTLHDDEWLGPASTLMLEAVAPYVTWIRATAAQAEQAAAQARAAAAAFETAFAAVVPPPLIATNRAQLALLIATNVFGQYTTVIAALEAQYGEMWAQNATAMYSYAGSSAAATKVTPFTPPPQISSPSAAATQSAAAAQAGASAAGTAQNTLTGLISQLPSTLMDLASPLSSALTSAGSSSNQGWLQWFANWYEPISQLIYNTVGLPYFAIGIGNSLVTSWRALGWIGPETAAGAASVAAGATPAALGAAGPVAAGIGNATAIGKLSVPPSWTAAGPAPIASVGSAAAPMASDIVNPAEGAVLGNLLGGLPLAGPGAGAASGPRYGFRLTVMSRPPFAG</sequence>
<dbReference type="InterPro" id="IPR038332">
    <property type="entry name" value="PPE_sf"/>
</dbReference>
<dbReference type="PANTHER" id="PTHR46766:SF1">
    <property type="entry name" value="GLUTAMINE-RICH PROTEIN 2"/>
    <property type="match status" value="1"/>
</dbReference>
<organism evidence="4 5">
    <name type="scientific">Mycobacterium riyadhense</name>
    <dbReference type="NCBI Taxonomy" id="486698"/>
    <lineage>
        <taxon>Bacteria</taxon>
        <taxon>Bacillati</taxon>
        <taxon>Actinomycetota</taxon>
        <taxon>Actinomycetes</taxon>
        <taxon>Mycobacteriales</taxon>
        <taxon>Mycobacteriaceae</taxon>
        <taxon>Mycobacterium</taxon>
    </lineage>
</organism>